<keyword evidence="2" id="KW-1003">Cell membrane</keyword>
<evidence type="ECO:0000256" key="5">
    <source>
        <dbReference type="ARBA" id="ARBA00022729"/>
    </source>
</evidence>
<dbReference type="Pfam" id="PF07645">
    <property type="entry name" value="EGF_CA"/>
    <property type="match status" value="4"/>
</dbReference>
<dbReference type="PANTHER" id="PTHR24039">
    <property type="entry name" value="FIBRILLIN-RELATED"/>
    <property type="match status" value="1"/>
</dbReference>
<dbReference type="Gene3D" id="1.20.1070.10">
    <property type="entry name" value="Rhodopsin 7-helix transmembrane proteins"/>
    <property type="match status" value="1"/>
</dbReference>
<gene>
    <name evidence="18" type="ORF">PEVE_00006537</name>
</gene>
<keyword evidence="6" id="KW-0677">Repeat</keyword>
<feature type="transmembrane region" description="Helical" evidence="13">
    <location>
        <begin position="1087"/>
        <end position="1111"/>
    </location>
</feature>
<feature type="domain" description="EGF-like" evidence="15">
    <location>
        <begin position="580"/>
        <end position="619"/>
    </location>
</feature>
<dbReference type="InterPro" id="IPR057244">
    <property type="entry name" value="GAIN_B"/>
</dbReference>
<accession>A0ABN8QQ67</accession>
<dbReference type="SMART" id="SM00179">
    <property type="entry name" value="EGF_CA"/>
    <property type="match status" value="11"/>
</dbReference>
<proteinExistence type="predicted"/>
<evidence type="ECO:0000256" key="4">
    <source>
        <dbReference type="ARBA" id="ARBA00022692"/>
    </source>
</evidence>
<dbReference type="PRINTS" id="PR00249">
    <property type="entry name" value="GPCRSECRETIN"/>
</dbReference>
<feature type="domain" description="EGF-like" evidence="15">
    <location>
        <begin position="479"/>
        <end position="519"/>
    </location>
</feature>
<evidence type="ECO:0000256" key="6">
    <source>
        <dbReference type="ARBA" id="ARBA00022737"/>
    </source>
</evidence>
<evidence type="ECO:0000259" key="16">
    <source>
        <dbReference type="PROSITE" id="PS50221"/>
    </source>
</evidence>
<dbReference type="PROSITE" id="PS00010">
    <property type="entry name" value="ASX_HYDROXYL"/>
    <property type="match status" value="6"/>
</dbReference>
<dbReference type="PROSITE" id="PS50221">
    <property type="entry name" value="GAIN_B"/>
    <property type="match status" value="1"/>
</dbReference>
<sequence length="1388" mass="153925">MAAIFFGFLAFTVIQGLVFGYSDCPIFTFEHGADNWSKQGIAFVHQPIFGGHLDHSPSRSGHHGNWLVDSSSNVTTPCRWQNASLGDDATGTMTSPPFLIRSSYLSFLIGDLMPCSNPMCQTPDIHQESYYNCSCGKYLPNSQSCDKNDTCLIPHGSCKSFCIDTETSCQCRQCTCDSGHSFNRHNQSCDDINECQSGAHDCQHTCVNTDGGYRCSCLSGYQLNSDQKSCSDRDECSDNKGGCDHVCVNSAGSYYCLCNQGWSISPADKLTCIDKDECSLKPYLCSDECVNTPGSYYCSCRSGYTFSPDKSSCDDINECLTNNGGCQFHCKNTPGSFQCLCEPGYQIGSDGRTCIDVDECSNSQSRCLQVCVNTLGSYYCSCLLGYQLQSDNTTCIDVNECQLHLHNCSQLCNNFPGGYNCSCSTGYQLSADSTTCLDVDECLHENAGCPQLCVNIIGSFDCSCFRGYKLDIDNGTCDDVDECEGNLDNCSHQCNNSDGSYNCSCFSGYQLSVDGKNCSDVDECLQDNGGCSQICVNTPGNYNCSCFQGYQMKFDDDRYLCNESCKSNNSCPKHCTDCEDVNECEDADPCEQECENTNGSYICSCYVGFTLTGDRRTCSDVDECELSSNMGCTSCVNRPGDFQCTCAMGYTFNKDNMICEEKKPLEVTLTEGQRKILEAPDVATIVETTNLILKEVNVSKTMSSEALSKTLGVLSNLTEKIQYFNTSQEEAKELITTVTVMFSLLMTKERESSWRKLKEEEGTTPINVITNILEKAVTAVISSLDKETDSGQLDVIVSTENLDMQVKSKNRQTYTGSKIPADSPNFVNLPGSVVQDRDDNDTVGISVALLKGVKNILSNDTVGESSSDSRLNSIIFVVTVINVSPRHLAKLNEPVVLRFQHLRKDGQQHTCSFLNETAIAKFPKDYSKHWSSVGCEKVKSTDEFTICHCSHLTSYGLIMDVHNIYDKLDEDHKETLKYISLVGCCVSIFFSLLAALGFSFAMMKPRETKARRDTYCLHINLVLAICFSQICFVIGTFIVTVDVLACRIISIATHYFLSASFCWMLAEGIHIYNKIVRVFSKKKYNKVFFVLGWGAPIISVMVSSGIAFHHYGPHNICWLSGKLIWAFAAPVLFVILVNCFILISVIYVLLTKTMVKAGEENSTKKSNTRRSIKVTVVLLPLLGLTWVFGFMAVDENTIFFHYIFATINSLQGIFIFVAHCWTNDSVREIFLEKMPSFNIKGKYKIGKNRKPSNARSSSTSLETATTSTTSVRLVTINKSPTGPRRLYEQPPMKLVNVEQETAIGREEPYDERSVRLVNLAKLPSKYADVFDIPAAKLFSVNKPPPIRRQDNFTSLSSVNLVTPDDLPITPKEAYDNPTYAFWYQNNAQ</sequence>
<dbReference type="InterPro" id="IPR017981">
    <property type="entry name" value="GPCR_2-like_7TM"/>
</dbReference>
<dbReference type="SUPFAM" id="SSF57196">
    <property type="entry name" value="EGF/Laminin"/>
    <property type="match status" value="5"/>
</dbReference>
<evidence type="ECO:0000256" key="11">
    <source>
        <dbReference type="ARBA" id="ARBA00023180"/>
    </source>
</evidence>
<dbReference type="Pfam" id="PF14670">
    <property type="entry name" value="FXa_inhibition"/>
    <property type="match status" value="3"/>
</dbReference>
<dbReference type="InterPro" id="IPR000832">
    <property type="entry name" value="GPCR_2_secretin-like"/>
</dbReference>
<dbReference type="PROSITE" id="PS01187">
    <property type="entry name" value="EGF_CA"/>
    <property type="match status" value="3"/>
</dbReference>
<feature type="domain" description="EGF-like" evidence="15">
    <location>
        <begin position="274"/>
        <end position="314"/>
    </location>
</feature>
<evidence type="ECO:0000256" key="3">
    <source>
        <dbReference type="ARBA" id="ARBA00022536"/>
    </source>
</evidence>
<dbReference type="Gene3D" id="2.60.220.50">
    <property type="match status" value="1"/>
</dbReference>
<keyword evidence="10 12" id="KW-1015">Disulfide bond</keyword>
<keyword evidence="7" id="KW-0106">Calcium</keyword>
<keyword evidence="3 12" id="KW-0245">EGF-like domain</keyword>
<dbReference type="InterPro" id="IPR009030">
    <property type="entry name" value="Growth_fac_rcpt_cys_sf"/>
</dbReference>
<keyword evidence="9 13" id="KW-0472">Membrane</keyword>
<dbReference type="SUPFAM" id="SSF57184">
    <property type="entry name" value="Growth factor receptor domain"/>
    <property type="match status" value="2"/>
</dbReference>
<dbReference type="SMART" id="SM00303">
    <property type="entry name" value="GPS"/>
    <property type="match status" value="1"/>
</dbReference>
<comment type="subcellular location">
    <subcellularLocation>
        <location evidence="1">Cell membrane</location>
        <topology evidence="1">Multi-pass membrane protein</topology>
    </subcellularLocation>
</comment>
<feature type="chain" id="PRO_5046216734" evidence="14">
    <location>
        <begin position="21"/>
        <end position="1388"/>
    </location>
</feature>
<keyword evidence="11" id="KW-0325">Glycoprotein</keyword>
<comment type="caution">
    <text evidence="18">The sequence shown here is derived from an EMBL/GenBank/DDBJ whole genome shotgun (WGS) entry which is preliminary data.</text>
</comment>
<dbReference type="Gene3D" id="2.10.25.10">
    <property type="entry name" value="Laminin"/>
    <property type="match status" value="11"/>
</dbReference>
<keyword evidence="5 14" id="KW-0732">Signal</keyword>
<evidence type="ECO:0000256" key="12">
    <source>
        <dbReference type="PROSITE-ProRule" id="PRU00076"/>
    </source>
</evidence>
<feature type="domain" description="EGF-like" evidence="15">
    <location>
        <begin position="356"/>
        <end position="396"/>
    </location>
</feature>
<feature type="transmembrane region" description="Helical" evidence="13">
    <location>
        <begin position="1015"/>
        <end position="1041"/>
    </location>
</feature>
<keyword evidence="4 13" id="KW-0812">Transmembrane</keyword>
<dbReference type="InterPro" id="IPR000152">
    <property type="entry name" value="EGF-type_Asp/Asn_hydroxyl_site"/>
</dbReference>
<evidence type="ECO:0000256" key="9">
    <source>
        <dbReference type="ARBA" id="ARBA00023136"/>
    </source>
</evidence>
<evidence type="ECO:0000256" key="14">
    <source>
        <dbReference type="SAM" id="SignalP"/>
    </source>
</evidence>
<evidence type="ECO:0000313" key="19">
    <source>
        <dbReference type="Proteomes" id="UP001159427"/>
    </source>
</evidence>
<dbReference type="InterPro" id="IPR000742">
    <property type="entry name" value="EGF"/>
</dbReference>
<dbReference type="InterPro" id="IPR049883">
    <property type="entry name" value="NOTCH1_EGF-like"/>
</dbReference>
<dbReference type="InterPro" id="IPR026823">
    <property type="entry name" value="cEGF"/>
</dbReference>
<keyword evidence="8 13" id="KW-1133">Transmembrane helix</keyword>
<evidence type="ECO:0000259" key="15">
    <source>
        <dbReference type="PROSITE" id="PS50026"/>
    </source>
</evidence>
<dbReference type="InterPro" id="IPR000203">
    <property type="entry name" value="GPS"/>
</dbReference>
<feature type="transmembrane region" description="Helical" evidence="13">
    <location>
        <begin position="1123"/>
        <end position="1150"/>
    </location>
</feature>
<feature type="signal peptide" evidence="14">
    <location>
        <begin position="1"/>
        <end position="20"/>
    </location>
</feature>
<keyword evidence="19" id="KW-1185">Reference proteome</keyword>
<dbReference type="InterPro" id="IPR001881">
    <property type="entry name" value="EGF-like_Ca-bd_dom"/>
</dbReference>
<feature type="domain" description="GAIN-B" evidence="16">
    <location>
        <begin position="793"/>
        <end position="965"/>
    </location>
</feature>
<protein>
    <submittedName>
        <fullName evidence="18">Uncharacterized protein</fullName>
    </submittedName>
</protein>
<dbReference type="SUPFAM" id="SSF81321">
    <property type="entry name" value="Family A G protein-coupled receptor-like"/>
    <property type="match status" value="1"/>
</dbReference>
<dbReference type="EMBL" id="CALNXI010001421">
    <property type="protein sequence ID" value="CAH3168481.1"/>
    <property type="molecule type" value="Genomic_DNA"/>
</dbReference>
<evidence type="ECO:0000256" key="1">
    <source>
        <dbReference type="ARBA" id="ARBA00004651"/>
    </source>
</evidence>
<feature type="transmembrane region" description="Helical" evidence="13">
    <location>
        <begin position="978"/>
        <end position="1003"/>
    </location>
</feature>
<dbReference type="InterPro" id="IPR018097">
    <property type="entry name" value="EGF_Ca-bd_CS"/>
</dbReference>
<evidence type="ECO:0000256" key="10">
    <source>
        <dbReference type="ARBA" id="ARBA00023157"/>
    </source>
</evidence>
<dbReference type="Proteomes" id="UP001159427">
    <property type="component" value="Unassembled WGS sequence"/>
</dbReference>
<comment type="caution">
    <text evidence="12">Lacks conserved residue(s) required for the propagation of feature annotation.</text>
</comment>
<dbReference type="InterPro" id="IPR046338">
    <property type="entry name" value="GAIN_dom_sf"/>
</dbReference>
<evidence type="ECO:0000259" key="17">
    <source>
        <dbReference type="PROSITE" id="PS50261"/>
    </source>
</evidence>
<dbReference type="Pfam" id="PF00002">
    <property type="entry name" value="7tm_2"/>
    <property type="match status" value="1"/>
</dbReference>
<reference evidence="18 19" key="1">
    <citation type="submission" date="2022-05" db="EMBL/GenBank/DDBJ databases">
        <authorList>
            <consortium name="Genoscope - CEA"/>
            <person name="William W."/>
        </authorList>
    </citation>
    <scope>NUCLEOTIDE SEQUENCE [LARGE SCALE GENOMIC DNA]</scope>
</reference>
<evidence type="ECO:0000256" key="8">
    <source>
        <dbReference type="ARBA" id="ARBA00022989"/>
    </source>
</evidence>
<feature type="domain" description="EGF-like" evidence="15">
    <location>
        <begin position="315"/>
        <end position="355"/>
    </location>
</feature>
<evidence type="ECO:0000256" key="2">
    <source>
        <dbReference type="ARBA" id="ARBA00022475"/>
    </source>
</evidence>
<feature type="domain" description="G-protein coupled receptors family 2 profile 2" evidence="17">
    <location>
        <begin position="976"/>
        <end position="1223"/>
    </location>
</feature>
<dbReference type="PROSITE" id="PS50026">
    <property type="entry name" value="EGF_3"/>
    <property type="match status" value="6"/>
</dbReference>
<dbReference type="PROSITE" id="PS50261">
    <property type="entry name" value="G_PROTEIN_RECEP_F2_4"/>
    <property type="match status" value="1"/>
</dbReference>
<dbReference type="Pfam" id="PF12662">
    <property type="entry name" value="cEGF"/>
    <property type="match status" value="3"/>
</dbReference>
<evidence type="ECO:0000313" key="18">
    <source>
        <dbReference type="EMBL" id="CAH3168481.1"/>
    </source>
</evidence>
<evidence type="ECO:0000256" key="7">
    <source>
        <dbReference type="ARBA" id="ARBA00022837"/>
    </source>
</evidence>
<feature type="transmembrane region" description="Helical" evidence="13">
    <location>
        <begin position="1047"/>
        <end position="1066"/>
    </location>
</feature>
<dbReference type="CDD" id="cd00054">
    <property type="entry name" value="EGF_CA"/>
    <property type="match status" value="3"/>
</dbReference>
<feature type="disulfide bond" evidence="12">
    <location>
        <begin position="584"/>
        <end position="594"/>
    </location>
</feature>
<feature type="transmembrane region" description="Helical" evidence="13">
    <location>
        <begin position="1199"/>
        <end position="1221"/>
    </location>
</feature>
<dbReference type="SMART" id="SM00181">
    <property type="entry name" value="EGF"/>
    <property type="match status" value="11"/>
</dbReference>
<evidence type="ECO:0000256" key="13">
    <source>
        <dbReference type="SAM" id="Phobius"/>
    </source>
</evidence>
<dbReference type="PANTHER" id="PTHR24039:SF28">
    <property type="entry name" value="EGF-LIKE DOMAIN-CONTAINING PROTEIN"/>
    <property type="match status" value="1"/>
</dbReference>
<name>A0ABN8QQ67_9CNID</name>
<organism evidence="18 19">
    <name type="scientific">Porites evermanni</name>
    <dbReference type="NCBI Taxonomy" id="104178"/>
    <lineage>
        <taxon>Eukaryota</taxon>
        <taxon>Metazoa</taxon>
        <taxon>Cnidaria</taxon>
        <taxon>Anthozoa</taxon>
        <taxon>Hexacorallia</taxon>
        <taxon>Scleractinia</taxon>
        <taxon>Fungiina</taxon>
        <taxon>Poritidae</taxon>
        <taxon>Porites</taxon>
    </lineage>
</organism>
<feature type="domain" description="EGF-like" evidence="15">
    <location>
        <begin position="191"/>
        <end position="231"/>
    </location>
</feature>
<feature type="transmembrane region" description="Helical" evidence="13">
    <location>
        <begin position="1171"/>
        <end position="1193"/>
    </location>
</feature>
<dbReference type="PROSITE" id="PS01186">
    <property type="entry name" value="EGF_2"/>
    <property type="match status" value="8"/>
</dbReference>